<evidence type="ECO:0008006" key="5">
    <source>
        <dbReference type="Google" id="ProtNLM"/>
    </source>
</evidence>
<dbReference type="EMBL" id="KL197723">
    <property type="protein sequence ID" value="KDQ56197.1"/>
    <property type="molecule type" value="Genomic_DNA"/>
</dbReference>
<dbReference type="PANTHER" id="PTHR13393">
    <property type="entry name" value="SAM-DEPENDENT METHYLTRANSFERASE"/>
    <property type="match status" value="1"/>
</dbReference>
<dbReference type="GO" id="GO:0005634">
    <property type="term" value="C:nucleus"/>
    <property type="evidence" value="ECO:0007669"/>
    <property type="project" value="TreeGrafter"/>
</dbReference>
<dbReference type="GO" id="GO:0008168">
    <property type="term" value="F:methyltransferase activity"/>
    <property type="evidence" value="ECO:0007669"/>
    <property type="project" value="UniProtKB-KW"/>
</dbReference>
<keyword evidence="2" id="KW-0808">Transferase</keyword>
<sequence length="244" mass="27197">MHQRNPYRQPLDFALLSKNYPSLRSHLIGTHAGTVTIDFKNEASLRCLTEALLQLDFGLRLSLAEDRLCPPVPNRLNYILWLQDIIDASCLDQTEPVRGIDIGTGASTIYPLIGCALNPNWFFTGTDIDTTSLAFAHRNITQNSLQHRITLLQASSSSDDPILVPFALDPNAFDFTMCNPPFYSSVEDVAKSADMKVLQPHAVRLASLHPVHPFPSQLSSSSIPNDTSSDIYPFQRYAQVLRSR</sequence>
<dbReference type="InterPro" id="IPR010286">
    <property type="entry name" value="METTL16/RlmF"/>
</dbReference>
<name>A0A067PY43_9AGAM</name>
<keyword evidence="1" id="KW-0489">Methyltransferase</keyword>
<evidence type="ECO:0000313" key="3">
    <source>
        <dbReference type="EMBL" id="KDQ56197.1"/>
    </source>
</evidence>
<dbReference type="GO" id="GO:0070475">
    <property type="term" value="P:rRNA base methylation"/>
    <property type="evidence" value="ECO:0007669"/>
    <property type="project" value="TreeGrafter"/>
</dbReference>
<dbReference type="Proteomes" id="UP000027265">
    <property type="component" value="Unassembled WGS sequence"/>
</dbReference>
<evidence type="ECO:0000256" key="2">
    <source>
        <dbReference type="ARBA" id="ARBA00022679"/>
    </source>
</evidence>
<dbReference type="InterPro" id="IPR029063">
    <property type="entry name" value="SAM-dependent_MTases_sf"/>
</dbReference>
<accession>A0A067PY43</accession>
<dbReference type="Gene3D" id="3.40.50.150">
    <property type="entry name" value="Vaccinia Virus protein VP39"/>
    <property type="match status" value="1"/>
</dbReference>
<dbReference type="Pfam" id="PF05971">
    <property type="entry name" value="Methyltransf_10"/>
    <property type="match status" value="1"/>
</dbReference>
<evidence type="ECO:0000256" key="1">
    <source>
        <dbReference type="ARBA" id="ARBA00022603"/>
    </source>
</evidence>
<reference evidence="4" key="1">
    <citation type="journal article" date="2014" name="Proc. Natl. Acad. Sci. U.S.A.">
        <title>Extensive sampling of basidiomycete genomes demonstrates inadequacy of the white-rot/brown-rot paradigm for wood decay fungi.</title>
        <authorList>
            <person name="Riley R."/>
            <person name="Salamov A.A."/>
            <person name="Brown D.W."/>
            <person name="Nagy L.G."/>
            <person name="Floudas D."/>
            <person name="Held B.W."/>
            <person name="Levasseur A."/>
            <person name="Lombard V."/>
            <person name="Morin E."/>
            <person name="Otillar R."/>
            <person name="Lindquist E.A."/>
            <person name="Sun H."/>
            <person name="LaButti K.M."/>
            <person name="Schmutz J."/>
            <person name="Jabbour D."/>
            <person name="Luo H."/>
            <person name="Baker S.E."/>
            <person name="Pisabarro A.G."/>
            <person name="Walton J.D."/>
            <person name="Blanchette R.A."/>
            <person name="Henrissat B."/>
            <person name="Martin F."/>
            <person name="Cullen D."/>
            <person name="Hibbett D.S."/>
            <person name="Grigoriev I.V."/>
        </authorList>
    </citation>
    <scope>NUCLEOTIDE SEQUENCE [LARGE SCALE GENOMIC DNA]</scope>
    <source>
        <strain evidence="4">MUCL 33604</strain>
    </source>
</reference>
<evidence type="ECO:0000313" key="4">
    <source>
        <dbReference type="Proteomes" id="UP000027265"/>
    </source>
</evidence>
<dbReference type="InParanoid" id="A0A067PY43"/>
<protein>
    <recommendedName>
        <fullName evidence="5">U6 small nuclear RNA (adenine-(43)-N(6))-methyltransferase</fullName>
    </recommendedName>
</protein>
<dbReference type="OrthoDB" id="514248at2759"/>
<dbReference type="SUPFAM" id="SSF53335">
    <property type="entry name" value="S-adenosyl-L-methionine-dependent methyltransferases"/>
    <property type="match status" value="1"/>
</dbReference>
<dbReference type="HOGENOM" id="CLU_027534_7_1_1"/>
<proteinExistence type="predicted"/>
<gene>
    <name evidence="3" type="ORF">JAAARDRAFT_133008</name>
</gene>
<dbReference type="STRING" id="933084.A0A067PY43"/>
<dbReference type="CDD" id="cd02440">
    <property type="entry name" value="AdoMet_MTases"/>
    <property type="match status" value="1"/>
</dbReference>
<dbReference type="PANTHER" id="PTHR13393:SF0">
    <property type="entry name" value="RNA N6-ADENOSINE-METHYLTRANSFERASE METTL16"/>
    <property type="match status" value="1"/>
</dbReference>
<dbReference type="AlphaFoldDB" id="A0A067PY43"/>
<keyword evidence="4" id="KW-1185">Reference proteome</keyword>
<organism evidence="3 4">
    <name type="scientific">Jaapia argillacea MUCL 33604</name>
    <dbReference type="NCBI Taxonomy" id="933084"/>
    <lineage>
        <taxon>Eukaryota</taxon>
        <taxon>Fungi</taxon>
        <taxon>Dikarya</taxon>
        <taxon>Basidiomycota</taxon>
        <taxon>Agaricomycotina</taxon>
        <taxon>Agaricomycetes</taxon>
        <taxon>Agaricomycetidae</taxon>
        <taxon>Jaapiales</taxon>
        <taxon>Jaapiaceae</taxon>
        <taxon>Jaapia</taxon>
    </lineage>
</organism>